<feature type="chain" id="PRO_5034501044" evidence="1">
    <location>
        <begin position="24"/>
        <end position="206"/>
    </location>
</feature>
<reference evidence="2 3" key="1">
    <citation type="journal article" date="2020" name="Genomics">
        <title>Complete, high-quality genomes from long-read metagenomic sequencing of two wolf lichen thalli reveals enigmatic genome architecture.</title>
        <authorList>
            <person name="McKenzie S.K."/>
            <person name="Walston R.F."/>
            <person name="Allen J.L."/>
        </authorList>
    </citation>
    <scope>NUCLEOTIDE SEQUENCE [LARGE SCALE GENOMIC DNA]</scope>
    <source>
        <strain evidence="2">WasteWater2</strain>
    </source>
</reference>
<gene>
    <name evidence="2" type="ORF">HO173_008727</name>
</gene>
<comment type="caution">
    <text evidence="2">The sequence shown here is derived from an EMBL/GenBank/DDBJ whole genome shotgun (WGS) entry which is preliminary data.</text>
</comment>
<protein>
    <submittedName>
        <fullName evidence="2">Uncharacterized protein</fullName>
    </submittedName>
</protein>
<dbReference type="GeneID" id="59290381"/>
<accession>A0A8H6FR61</accession>
<sequence length="206" mass="22298">MFLSKAPSWFLLCALLCSQCVLGAHLPRRGLTERSSLSNAQKQREPRANAIAQPDLIPTVVPADGAKSIGIHIHPLTASILPQAVGQVLIQALFTAYITFGREPLALSNSFHHSVSSRLPNFNVEFELSATGNQTADFVLTNSRIVETLSLLGFDYSNQQNVSSMVEYNFDVVIDVWMQPEVVIARGSVKNLPPASAPAATITAKV</sequence>
<dbReference type="Proteomes" id="UP000578531">
    <property type="component" value="Unassembled WGS sequence"/>
</dbReference>
<keyword evidence="3" id="KW-1185">Reference proteome</keyword>
<evidence type="ECO:0000313" key="3">
    <source>
        <dbReference type="Proteomes" id="UP000578531"/>
    </source>
</evidence>
<dbReference type="EMBL" id="JACCJC010000041">
    <property type="protein sequence ID" value="KAF6233183.1"/>
    <property type="molecule type" value="Genomic_DNA"/>
</dbReference>
<evidence type="ECO:0000256" key="1">
    <source>
        <dbReference type="SAM" id="SignalP"/>
    </source>
</evidence>
<proteinExistence type="predicted"/>
<organism evidence="2 3">
    <name type="scientific">Letharia columbiana</name>
    <dbReference type="NCBI Taxonomy" id="112416"/>
    <lineage>
        <taxon>Eukaryota</taxon>
        <taxon>Fungi</taxon>
        <taxon>Dikarya</taxon>
        <taxon>Ascomycota</taxon>
        <taxon>Pezizomycotina</taxon>
        <taxon>Lecanoromycetes</taxon>
        <taxon>OSLEUM clade</taxon>
        <taxon>Lecanoromycetidae</taxon>
        <taxon>Lecanorales</taxon>
        <taxon>Lecanorineae</taxon>
        <taxon>Parmeliaceae</taxon>
        <taxon>Letharia</taxon>
    </lineage>
</organism>
<evidence type="ECO:0000313" key="2">
    <source>
        <dbReference type="EMBL" id="KAF6233183.1"/>
    </source>
</evidence>
<dbReference type="RefSeq" id="XP_037162605.1">
    <property type="nucleotide sequence ID" value="XM_037310623.1"/>
</dbReference>
<dbReference type="OrthoDB" id="5350070at2759"/>
<dbReference type="AlphaFoldDB" id="A0A8H6FR61"/>
<feature type="signal peptide" evidence="1">
    <location>
        <begin position="1"/>
        <end position="23"/>
    </location>
</feature>
<name>A0A8H6FR61_9LECA</name>
<keyword evidence="1" id="KW-0732">Signal</keyword>